<dbReference type="Proteomes" id="UP000601041">
    <property type="component" value="Unassembled WGS sequence"/>
</dbReference>
<feature type="domain" description="Phasin" evidence="1">
    <location>
        <begin position="10"/>
        <end position="94"/>
    </location>
</feature>
<comment type="caution">
    <text evidence="2">The sequence shown here is derived from an EMBL/GenBank/DDBJ whole genome shotgun (WGS) entry which is preliminary data.</text>
</comment>
<gene>
    <name evidence="2" type="ORF">RHAB21_02592</name>
</gene>
<organism evidence="2 3">
    <name type="scientific">Pseudorhizobium halotolerans</name>
    <dbReference type="NCBI Taxonomy" id="1233081"/>
    <lineage>
        <taxon>Bacteria</taxon>
        <taxon>Pseudomonadati</taxon>
        <taxon>Pseudomonadota</taxon>
        <taxon>Alphaproteobacteria</taxon>
        <taxon>Hyphomicrobiales</taxon>
        <taxon>Rhizobiaceae</taxon>
        <taxon>Rhizobium/Agrobacterium group</taxon>
        <taxon>Pseudorhizobium</taxon>
    </lineage>
</organism>
<dbReference type="InterPro" id="IPR018968">
    <property type="entry name" value="Phasin"/>
</dbReference>
<name>A0ABN7JLA6_9HYPH</name>
<reference evidence="2 3" key="1">
    <citation type="submission" date="2020-11" db="EMBL/GenBank/DDBJ databases">
        <authorList>
            <person name="Lassalle F."/>
        </authorList>
    </citation>
    <scope>NUCLEOTIDE SEQUENCE [LARGE SCALE GENOMIC DNA]</scope>
    <source>
        <strain evidence="2 3">AB21</strain>
    </source>
</reference>
<accession>A0ABN7JLA6</accession>
<dbReference type="EMBL" id="CABFWE030000005">
    <property type="protein sequence ID" value="CAD7036946.1"/>
    <property type="molecule type" value="Genomic_DNA"/>
</dbReference>
<keyword evidence="3" id="KW-1185">Reference proteome</keyword>
<evidence type="ECO:0000259" key="1">
    <source>
        <dbReference type="Pfam" id="PF09361"/>
    </source>
</evidence>
<dbReference type="Pfam" id="PF09361">
    <property type="entry name" value="Phasin_2"/>
    <property type="match status" value="1"/>
</dbReference>
<evidence type="ECO:0000313" key="3">
    <source>
        <dbReference type="Proteomes" id="UP000601041"/>
    </source>
</evidence>
<sequence>MFSFDNASKSMETMEEMLKSYSDMTKGFQLIAAEASDYSRRSFNEMTAFMESLMSARGMEEAYQIQTGYMKSSYDAFVAEAAKLGELYAQLAKTGYRLQPQPSTAVSTEVVAADAA</sequence>
<evidence type="ECO:0000313" key="2">
    <source>
        <dbReference type="EMBL" id="CAD7036946.1"/>
    </source>
</evidence>
<proteinExistence type="predicted"/>
<protein>
    <submittedName>
        <fullName evidence="2">Phasin family protein</fullName>
    </submittedName>
</protein>
<dbReference type="RefSeq" id="WP_142587844.1">
    <property type="nucleotide sequence ID" value="NZ_CABFWE030000005.1"/>
</dbReference>